<dbReference type="PROSITE" id="PS50231">
    <property type="entry name" value="RICIN_B_LECTIN"/>
    <property type="match status" value="1"/>
</dbReference>
<dbReference type="InterPro" id="IPR000772">
    <property type="entry name" value="Ricin_B_lectin"/>
</dbReference>
<feature type="chain" id="PRO_5043874027" evidence="1">
    <location>
        <begin position="32"/>
        <end position="1061"/>
    </location>
</feature>
<organism evidence="3">
    <name type="scientific">Arthrobacter sp. K5</name>
    <dbReference type="NCBI Taxonomy" id="2839623"/>
    <lineage>
        <taxon>Bacteria</taxon>
        <taxon>Bacillati</taxon>
        <taxon>Actinomycetota</taxon>
        <taxon>Actinomycetes</taxon>
        <taxon>Micrococcales</taxon>
        <taxon>Micrococcaceae</taxon>
        <taxon>Arthrobacter</taxon>
    </lineage>
</organism>
<dbReference type="Gene3D" id="2.80.10.50">
    <property type="match status" value="1"/>
</dbReference>
<dbReference type="InterPro" id="IPR017853">
    <property type="entry name" value="GH"/>
</dbReference>
<reference evidence="3" key="1">
    <citation type="submission" date="2024-06" db="EMBL/GenBank/DDBJ databases">
        <title>Biodegradation of dimethachlon by Arthrobacter sp. K5: mechanistic insights and ecological implications.</title>
        <authorList>
            <person name="Hu S."/>
            <person name="Lu P."/>
        </authorList>
    </citation>
    <scope>NUCLEOTIDE SEQUENCE</scope>
    <source>
        <strain evidence="3">K5</strain>
    </source>
</reference>
<accession>A0AAU8ELN8</accession>
<evidence type="ECO:0000313" key="3">
    <source>
        <dbReference type="EMBL" id="XCH10316.1"/>
    </source>
</evidence>
<dbReference type="InterPro" id="IPR000421">
    <property type="entry name" value="FA58C"/>
</dbReference>
<dbReference type="Pfam" id="PF00754">
    <property type="entry name" value="F5_F8_type_C"/>
    <property type="match status" value="1"/>
</dbReference>
<dbReference type="CDD" id="cd00161">
    <property type="entry name" value="beta-trefoil_Ricin-like"/>
    <property type="match status" value="1"/>
</dbReference>
<dbReference type="PROSITE" id="PS51318">
    <property type="entry name" value="TAT"/>
    <property type="match status" value="1"/>
</dbReference>
<dbReference type="InterPro" id="IPR013780">
    <property type="entry name" value="Glyco_hydro_b"/>
</dbReference>
<dbReference type="Pfam" id="PF14587">
    <property type="entry name" value="Glyco_hydr_30_2"/>
    <property type="match status" value="1"/>
</dbReference>
<dbReference type="InterPro" id="IPR035992">
    <property type="entry name" value="Ricin_B-like_lectins"/>
</dbReference>
<dbReference type="SUPFAM" id="SSF50370">
    <property type="entry name" value="Ricin B-like lectins"/>
    <property type="match status" value="1"/>
</dbReference>
<dbReference type="GO" id="GO:0004553">
    <property type="term" value="F:hydrolase activity, hydrolyzing O-glycosyl compounds"/>
    <property type="evidence" value="ECO:0007669"/>
    <property type="project" value="InterPro"/>
</dbReference>
<gene>
    <name evidence="3" type="ORF">ABRP34_15935</name>
</gene>
<dbReference type="InterPro" id="IPR011081">
    <property type="entry name" value="Big_4"/>
</dbReference>
<dbReference type="Gene3D" id="2.60.40.1180">
    <property type="entry name" value="Golgi alpha-mannosidase II"/>
    <property type="match status" value="1"/>
</dbReference>
<dbReference type="Pfam" id="PF07532">
    <property type="entry name" value="Big_4"/>
    <property type="match status" value="2"/>
</dbReference>
<dbReference type="SUPFAM" id="SSF51445">
    <property type="entry name" value="(Trans)glycosidases"/>
    <property type="match status" value="1"/>
</dbReference>
<dbReference type="PANTHER" id="PTHR42767">
    <property type="entry name" value="ENDO-BETA-1,6-GALACTANASE"/>
    <property type="match status" value="1"/>
</dbReference>
<dbReference type="InterPro" id="IPR039514">
    <property type="entry name" value="6GAL-like"/>
</dbReference>
<dbReference type="AlphaFoldDB" id="A0AAU8ELN8"/>
<dbReference type="RefSeq" id="WP_353710948.1">
    <property type="nucleotide sequence ID" value="NZ_CP159279.1"/>
</dbReference>
<dbReference type="Gene3D" id="2.60.120.260">
    <property type="entry name" value="Galactose-binding domain-like"/>
    <property type="match status" value="1"/>
</dbReference>
<dbReference type="InterPro" id="IPR006311">
    <property type="entry name" value="TAT_signal"/>
</dbReference>
<proteinExistence type="predicted"/>
<dbReference type="Pfam" id="PF14200">
    <property type="entry name" value="RicinB_lectin_2"/>
    <property type="match status" value="1"/>
</dbReference>
<feature type="signal peptide" evidence="1">
    <location>
        <begin position="1"/>
        <end position="31"/>
    </location>
</feature>
<dbReference type="PANTHER" id="PTHR42767:SF1">
    <property type="entry name" value="ENDO-BETA-1,6-GALACTANASE-LIKE DOMAIN-CONTAINING PROTEIN"/>
    <property type="match status" value="1"/>
</dbReference>
<dbReference type="InterPro" id="IPR039743">
    <property type="entry name" value="6GAL/EXGAL"/>
</dbReference>
<dbReference type="Gene3D" id="3.20.20.80">
    <property type="entry name" value="Glycosidases"/>
    <property type="match status" value="1"/>
</dbReference>
<sequence>MTNRSRRPWAVTAAVSAAVFSAGLVAGPASAAQAPAKAADEPVPAGAVTVRPDPSYQGDAFEGWGTSLVWFANATGDYPDEIRNKLADMVFGDEGLNLNIARYNVGGGNAPDVKDYLRAGGAVEGWWKAPEGTTRQDKDWWDPENPDHWNLDADQTQRWWVDRIKNDITHWEAFSNSPPWFQTVSGYVSGGFNSSQDQLRTESVDDFSSYLVGVVKELEKAHGIKIDTIDPMNEPNTPYWGTSLNSAGQPVGGRQEGAHMGPELQQKVVQSLAKALASADTGAVISAMDETNPSTFASNWNSYSADAKENVAQLNVHTYGTGQRTAVRDIAKGEDKPLWMSETGGSWLDGQNFTSMQPGLGLAQHMVNDLRELEPEAWVFWQPVEDYNNMKPGGESAIGSNWGEIQLPFDCEAGDNLESCPIYTNTKFNTARNFTHYIKPGDRLVKVDDTNSAAAVSDSGATVVHVNDGKQQRQVALDLSGFEAVQGNATVTPVTSDASGALVKGEPVAVGKDRTAVLTVPAESVTTFLVNGVHGVAKEAALVQADHVYRLQGVESGKSLSQGTGSAAVIRSGAGADQQWRIRRLSGENSSRARYALETPDGGRQLTVVDGAPQLVPAEAAPADASQWTMSTTGDGTYTFVNAATGRLLEVGGHATADGSPVTLWTANSGENQRWRVIDETVQGFRNVAAFTVPGTAPQLPATVVPVYRDGARGELPVTWALPTESRWSKPGTVDVRGTATDVLGAAHPVTAKVTVDTLVATLPARAKTYAGGTPAMPATVTAVTAGGSKVERPVVWDAAGPFTETGVATVAGTADAADGRTLPAAVRVQVTAGTADNVADDPGATFSATFTEPGYSTAGLGNGNLTDKAWSNWKSGTKNTTDTLSVALASQKTVTGVKVHFYRDGSTDSYAQSLQVQTKAADGAWQNAGAPVQVPGGSPAPVVTVPVASVDTKDVRVVLTARPNTHMTVSEVQVLALAPGQSSDAAAAGISVNGQPLAGFDPDVTSYRTDVQGARQEVTATAADPYAVVTVTQSESGTAVVTVRSEDGSQTRTYEVAFGR</sequence>
<keyword evidence="1" id="KW-0732">Signal</keyword>
<dbReference type="SUPFAM" id="SSF49785">
    <property type="entry name" value="Galactose-binding domain-like"/>
    <property type="match status" value="1"/>
</dbReference>
<feature type="domain" description="F5/8 type C" evidence="2">
    <location>
        <begin position="828"/>
        <end position="978"/>
    </location>
</feature>
<dbReference type="EMBL" id="CP159279">
    <property type="protein sequence ID" value="XCH10316.1"/>
    <property type="molecule type" value="Genomic_DNA"/>
</dbReference>
<evidence type="ECO:0000259" key="2">
    <source>
        <dbReference type="PROSITE" id="PS50022"/>
    </source>
</evidence>
<evidence type="ECO:0000256" key="1">
    <source>
        <dbReference type="SAM" id="SignalP"/>
    </source>
</evidence>
<name>A0AAU8ELN8_9MICC</name>
<dbReference type="PROSITE" id="PS50022">
    <property type="entry name" value="FA58C_3"/>
    <property type="match status" value="1"/>
</dbReference>
<dbReference type="InterPro" id="IPR008979">
    <property type="entry name" value="Galactose-bd-like_sf"/>
</dbReference>
<protein>
    <submittedName>
        <fullName evidence="3">Ig-like domain-containing protein</fullName>
    </submittedName>
</protein>